<organism evidence="16">
    <name type="scientific">Capra hircus</name>
    <name type="common">Goat</name>
    <dbReference type="NCBI Taxonomy" id="9925"/>
    <lineage>
        <taxon>Eukaryota</taxon>
        <taxon>Metazoa</taxon>
        <taxon>Chordata</taxon>
        <taxon>Craniata</taxon>
        <taxon>Vertebrata</taxon>
        <taxon>Euteleostomi</taxon>
        <taxon>Mammalia</taxon>
        <taxon>Eutheria</taxon>
        <taxon>Laurasiatheria</taxon>
        <taxon>Artiodactyla</taxon>
        <taxon>Ruminantia</taxon>
        <taxon>Pecora</taxon>
        <taxon>Bovidae</taxon>
        <taxon>Caprinae</taxon>
        <taxon>Capra</taxon>
    </lineage>
</organism>
<protein>
    <recommendedName>
        <fullName evidence="11">Retinol-binding protein 3</fullName>
    </recommendedName>
    <alternativeName>
        <fullName evidence="12">Interphotoreceptor retinoid-binding protein</fullName>
    </alternativeName>
    <alternativeName>
        <fullName evidence="13">Interstitial retinol-binding protein</fullName>
    </alternativeName>
</protein>
<dbReference type="FunFam" id="3.30.750.44:FF:000009">
    <property type="entry name" value="Retinol-binding protein 3"/>
    <property type="match status" value="1"/>
</dbReference>
<evidence type="ECO:0000256" key="12">
    <source>
        <dbReference type="ARBA" id="ARBA00079306"/>
    </source>
</evidence>
<dbReference type="FunFam" id="3.90.226.10:FF:000038">
    <property type="entry name" value="Retinol-binding protein 3"/>
    <property type="match status" value="1"/>
</dbReference>
<dbReference type="InterPro" id="IPR005151">
    <property type="entry name" value="Tail-specific_protease"/>
</dbReference>
<evidence type="ECO:0000256" key="6">
    <source>
        <dbReference type="ARBA" id="ARBA00022729"/>
    </source>
</evidence>
<dbReference type="FunFam" id="3.90.226.10:FF:000037">
    <property type="entry name" value="Retinol-binding protein 3"/>
    <property type="match status" value="1"/>
</dbReference>
<reference evidence="16" key="1">
    <citation type="submission" date="2019-03" db="EMBL/GenBank/DDBJ databases">
        <title>Genome sequencing and reference-guided assembly of Black Bengal Goat (Capra hircus).</title>
        <authorList>
            <person name="Siddiki A.Z."/>
            <person name="Baten A."/>
            <person name="Billah M."/>
            <person name="Alam M.A.U."/>
            <person name="Shawrob K.S.M."/>
            <person name="Saha S."/>
            <person name="Chowdhury M."/>
            <person name="Rahman A.H."/>
            <person name="Stear M."/>
            <person name="Miah G."/>
            <person name="Das G.B."/>
            <person name="Hossain M.M."/>
            <person name="Kumkum M."/>
            <person name="Islam M.S."/>
            <person name="Mollah A.M."/>
            <person name="Ahsan A."/>
            <person name="Tusar F."/>
            <person name="Khan M.K.I."/>
        </authorList>
    </citation>
    <scope>NUCLEOTIDE SEQUENCE [LARGE SCALE GENOMIC DNA]</scope>
</reference>
<evidence type="ECO:0000256" key="1">
    <source>
        <dbReference type="ARBA" id="ARBA00004593"/>
    </source>
</evidence>
<evidence type="ECO:0000256" key="10">
    <source>
        <dbReference type="ARBA" id="ARBA00053993"/>
    </source>
</evidence>
<evidence type="ECO:0000256" key="4">
    <source>
        <dbReference type="ARBA" id="ARBA00022525"/>
    </source>
</evidence>
<accession>A0A8C2SA92</accession>
<keyword evidence="5" id="KW-0272">Extracellular matrix</keyword>
<evidence type="ECO:0000256" key="13">
    <source>
        <dbReference type="ARBA" id="ARBA00080101"/>
    </source>
</evidence>
<evidence type="ECO:0000256" key="9">
    <source>
        <dbReference type="ARBA" id="ARBA00023180"/>
    </source>
</evidence>
<reference evidence="16" key="2">
    <citation type="submission" date="2025-08" db="UniProtKB">
        <authorList>
            <consortium name="Ensembl"/>
        </authorList>
    </citation>
    <scope>IDENTIFICATION</scope>
</reference>
<feature type="region of interest" description="Disordered" evidence="14">
    <location>
        <begin position="379"/>
        <end position="400"/>
    </location>
</feature>
<dbReference type="PANTHER" id="PTHR11261">
    <property type="entry name" value="INTERPHOTORECEPTOR RETINOID-BINDING PROTEIN"/>
    <property type="match status" value="1"/>
</dbReference>
<evidence type="ECO:0000256" key="8">
    <source>
        <dbReference type="ARBA" id="ARBA00022893"/>
    </source>
</evidence>
<dbReference type="FunFam" id="3.90.226.10:FF:000044">
    <property type="entry name" value="Retinol-binding protein 3"/>
    <property type="match status" value="1"/>
</dbReference>
<dbReference type="SUPFAM" id="SSF52096">
    <property type="entry name" value="ClpP/crotonase"/>
    <property type="match status" value="4"/>
</dbReference>
<dbReference type="CDD" id="cd07563">
    <property type="entry name" value="Peptidase_S41_IRBP"/>
    <property type="match status" value="4"/>
</dbReference>
<dbReference type="GO" id="GO:0016918">
    <property type="term" value="F:retinal binding"/>
    <property type="evidence" value="ECO:0007669"/>
    <property type="project" value="UniProtKB-KW"/>
</dbReference>
<evidence type="ECO:0000256" key="2">
    <source>
        <dbReference type="ARBA" id="ARBA00009179"/>
    </source>
</evidence>
<dbReference type="PANTHER" id="PTHR11261:SF3">
    <property type="entry name" value="RETINOL-BINDING PROTEIN 3"/>
    <property type="match status" value="1"/>
</dbReference>
<dbReference type="InterPro" id="IPR029045">
    <property type="entry name" value="ClpP/crotonase-like_dom_sf"/>
</dbReference>
<evidence type="ECO:0000256" key="7">
    <source>
        <dbReference type="ARBA" id="ARBA00022737"/>
    </source>
</evidence>
<feature type="domain" description="Tail specific protease" evidence="15">
    <location>
        <begin position="1008"/>
        <end position="1205"/>
    </location>
</feature>
<dbReference type="GO" id="GO:0019841">
    <property type="term" value="F:retinol binding"/>
    <property type="evidence" value="ECO:0007669"/>
    <property type="project" value="TreeGrafter"/>
</dbReference>
<dbReference type="Gene3D" id="3.90.226.10">
    <property type="entry name" value="2-enoyl-CoA Hydratase, Chain A, domain 1"/>
    <property type="match status" value="4"/>
</dbReference>
<keyword evidence="4" id="KW-0964">Secreted</keyword>
<dbReference type="AlphaFoldDB" id="A0A8C2SA92"/>
<evidence type="ECO:0000256" key="3">
    <source>
        <dbReference type="ARBA" id="ARBA00022448"/>
    </source>
</evidence>
<keyword evidence="8" id="KW-0845">Vitamin A</keyword>
<dbReference type="GO" id="GO:0008236">
    <property type="term" value="F:serine-type peptidase activity"/>
    <property type="evidence" value="ECO:0007669"/>
    <property type="project" value="InterPro"/>
</dbReference>
<dbReference type="Ensembl" id="ENSCHIT00010055926.1">
    <property type="protein sequence ID" value="ENSCHIP00010040062.1"/>
    <property type="gene ID" value="ENSCHIG00010029423.1"/>
</dbReference>
<evidence type="ECO:0000313" key="16">
    <source>
        <dbReference type="Ensembl" id="ENSCHIP00010040062.1"/>
    </source>
</evidence>
<name>A0A8C2SA92_CAPHI</name>
<keyword evidence="6" id="KW-0732">Signal</keyword>
<comment type="subcellular location">
    <subcellularLocation>
        <location evidence="1">Secreted</location>
        <location evidence="1">Extracellular space</location>
        <location evidence="1">Extracellular matrix</location>
        <location evidence="1">Interphotoreceptor matrix</location>
    </subcellularLocation>
</comment>
<evidence type="ECO:0000256" key="11">
    <source>
        <dbReference type="ARBA" id="ARBA00069018"/>
    </source>
</evidence>
<evidence type="ECO:0000256" key="14">
    <source>
        <dbReference type="SAM" id="MobiDB-lite"/>
    </source>
</evidence>
<keyword evidence="3" id="KW-0813">Transport</keyword>
<feature type="domain" description="Tail specific protease" evidence="15">
    <location>
        <begin position="102"/>
        <end position="301"/>
    </location>
</feature>
<gene>
    <name evidence="16" type="primary">RBP3</name>
</gene>
<feature type="domain" description="Tail specific protease" evidence="15">
    <location>
        <begin position="709"/>
        <end position="906"/>
    </location>
</feature>
<comment type="function">
    <text evidence="10">IRBP shuttles 11-cis and all trans retinoids between the retinol isomerase in the pigment epithelium and the visual pigments in the photoreceptor cells of the retina.</text>
</comment>
<keyword evidence="7" id="KW-0677">Repeat</keyword>
<dbReference type="Pfam" id="PF11918">
    <property type="entry name" value="Peptidase_S41_N"/>
    <property type="match status" value="4"/>
</dbReference>
<keyword evidence="9" id="KW-0325">Glycoprotein</keyword>
<comment type="similarity">
    <text evidence="2">Belongs to the peptidase S41A family.</text>
</comment>
<dbReference type="SMART" id="SM00245">
    <property type="entry name" value="TSPc"/>
    <property type="match status" value="4"/>
</dbReference>
<evidence type="ECO:0000259" key="15">
    <source>
        <dbReference type="SMART" id="SM00245"/>
    </source>
</evidence>
<proteinExistence type="inferred from homology"/>
<dbReference type="GO" id="GO:0006508">
    <property type="term" value="P:proteolysis"/>
    <property type="evidence" value="ECO:0007669"/>
    <property type="project" value="InterPro"/>
</dbReference>
<dbReference type="FunFam" id="3.90.226.10:FF:000031">
    <property type="entry name" value="Interphotoreceptor retinoid binding protein"/>
    <property type="match status" value="1"/>
</dbReference>
<feature type="domain" description="Tail specific protease" evidence="15">
    <location>
        <begin position="405"/>
        <end position="605"/>
    </location>
</feature>
<evidence type="ECO:0000256" key="5">
    <source>
        <dbReference type="ARBA" id="ARBA00022530"/>
    </source>
</evidence>
<dbReference type="Pfam" id="PF03572">
    <property type="entry name" value="Peptidase_S41"/>
    <property type="match status" value="4"/>
</dbReference>
<dbReference type="Gene3D" id="3.30.750.44">
    <property type="match status" value="4"/>
</dbReference>
<sequence length="1247" mass="135488">NSRVWVIHLAGPAHLFQPSLVLDMAQVLLDNYCFPENLMGMQEAIEQAIKSHEILSISDPQTLAHVLTAGVQSSLNDPRLVFSYEPSTLEAPPRAPAFTNLTLEEIIAGLQDGLRHEVLEGNVGYLRVDDIPGQEVMSKLRSFLVANVWRKLMNTSALVLDLRHCTGGHISGIPYVISYLHPGNTILHVDTIYNRPSNTTTEIWTLPEALGEKYSADKDVVVLTSSRTGGVAEDIAYILKQMRRAIVVGERTVGGALDLQKLRIGQSDFFLTVPVSRSLGPLGEGSQTWEGSGVLPCVGTPAEQALEKALAVLRLRRALPGVIQRLQEYYTLVDRVPALLSHLAATDLSSVVSEEDLVTKLNAGLQAVSEDPRLQVQVVRPKEASSGPEEEAEEHPEMVPEVPEDEAVRRALVDSVFQVSVLPGNVGYLRFDSFADASVLEVLGPYILRQVWEPLQDTEHLIMDLRQNPGGPSSAVPLLLSYFQSPDTSPVRLFTTYDRRTNVTQEHFSQTELLGRPYGSQRGVYLLTSHRTATAAEELAFLMQSLGWATLVGEITAGSLLHTHTVSLLETPKGGLALTVPVLTFIDNHGECWLGGGVVPDAIVLAEEALDRAQEVLEFHRSLGELVEGTGHLLEAHYARPEVVGQMGALLRAKLAQGAYRTAVDLESLASQLTADLQEMSGDHRLLVFHNPGEMVAEEVPPPPPAVPSPEELSYLIEALFKTEVLPGQLGYLRFDAMAELETVKAIGPQLVQLVWQKLVDTAALVVDLRYNPGSYSTAVPLLCSYFFEAEPRQHLYSVFDRATSRVTEVWTLPHVTGQRYGSRKDLYVLVSHTSGSAAEAFAHTMQDLQRATIIGEPTAGGALSVGIYQVGSSPLYASMPTQMAMSASTGEAWDLAGVEPDITVPMSVALSTARDIVTLRAKVPTVLQTAGKLVADNYASPELGVKMAAKLSGLQSRYARVTSEAALAELLQADLQVLSGDPHLKTAHIPEDAKDRIPGIVPMQIPSPEVFEDLIKFSFHTNVLEGNVGYLRFDMFGDGELLTQVSELLVEHVWKKIVHTDALIVDMRFNIGGPTSSISALCSYFFDEGPPILLDKIYNRPSDSVSELWTLTQLEGERYGSKKSMVILTSSLTAGAAEEFTYIMKRLGRALVIGEATSGGCQPPQTYHVDDTDLYITIPTARSVGAADGHSWEGVGVAPDVAVPADAALAKAKEMLQVAVRGDSGPGWQSEDLPNSSKCSLSLCHL</sequence>
<dbReference type="GO" id="GO:0090658">
    <property type="term" value="C:cone matrix sheath"/>
    <property type="evidence" value="ECO:0007669"/>
    <property type="project" value="TreeGrafter"/>
</dbReference>